<proteinExistence type="inferred from homology"/>
<dbReference type="Proteomes" id="UP000835052">
    <property type="component" value="Unassembled WGS sequence"/>
</dbReference>
<feature type="compositionally biased region" description="Low complexity" evidence="5">
    <location>
        <begin position="153"/>
        <end position="168"/>
    </location>
</feature>
<feature type="signal peptide" evidence="6">
    <location>
        <begin position="1"/>
        <end position="25"/>
    </location>
</feature>
<keyword evidence="4 6" id="KW-0732">Signal</keyword>
<evidence type="ECO:0008006" key="9">
    <source>
        <dbReference type="Google" id="ProtNLM"/>
    </source>
</evidence>
<dbReference type="InterPro" id="IPR038479">
    <property type="entry name" value="Transthyretin-like_sf"/>
</dbReference>
<dbReference type="OrthoDB" id="5830490at2759"/>
<gene>
    <name evidence="7" type="ORF">CAUJ_LOCUS9282</name>
</gene>
<comment type="similarity">
    <text evidence="2">Belongs to the nematode transthyretin-like family.</text>
</comment>
<name>A0A8S1HAS4_9PELO</name>
<comment type="subcellular location">
    <subcellularLocation>
        <location evidence="1">Secreted</location>
    </subcellularLocation>
</comment>
<evidence type="ECO:0000256" key="6">
    <source>
        <dbReference type="SAM" id="SignalP"/>
    </source>
</evidence>
<keyword evidence="3" id="KW-0964">Secreted</keyword>
<evidence type="ECO:0000313" key="7">
    <source>
        <dbReference type="EMBL" id="CAD6193363.1"/>
    </source>
</evidence>
<evidence type="ECO:0000256" key="3">
    <source>
        <dbReference type="ARBA" id="ARBA00022525"/>
    </source>
</evidence>
<protein>
    <recommendedName>
        <fullName evidence="9">Transthyretin-like family protein</fullName>
    </recommendedName>
</protein>
<feature type="chain" id="PRO_5035823417" description="Transthyretin-like family protein" evidence="6">
    <location>
        <begin position="26"/>
        <end position="320"/>
    </location>
</feature>
<evidence type="ECO:0000256" key="4">
    <source>
        <dbReference type="ARBA" id="ARBA00022729"/>
    </source>
</evidence>
<accession>A0A8S1HAS4</accession>
<dbReference type="EMBL" id="CAJGYM010000035">
    <property type="protein sequence ID" value="CAD6193363.1"/>
    <property type="molecule type" value="Genomic_DNA"/>
</dbReference>
<reference evidence="7" key="1">
    <citation type="submission" date="2020-10" db="EMBL/GenBank/DDBJ databases">
        <authorList>
            <person name="Kikuchi T."/>
        </authorList>
    </citation>
    <scope>NUCLEOTIDE SEQUENCE</scope>
    <source>
        <strain evidence="7">NKZ352</strain>
    </source>
</reference>
<keyword evidence="8" id="KW-1185">Reference proteome</keyword>
<dbReference type="InterPro" id="IPR001534">
    <property type="entry name" value="Transthyretin-like"/>
</dbReference>
<evidence type="ECO:0000256" key="2">
    <source>
        <dbReference type="ARBA" id="ARBA00010112"/>
    </source>
</evidence>
<sequence>MHRSTYNSIFLAFAVFLFSYRLVRADYDVTVRGKLLCGDFEAATVRVRLWQGSEGELNSKMVVDEGYTDRRGEFVLSGKTEKRSFEPLLAIHHDCNDGLKPGQRKLKFRIPGRYVTSGEENKNEYEFGVFNLETVMKYNEERVEAVDRRRRNSNISPRSGGSTRTTRTLLEKYEDPDERNEPWMKWFVLTALISVALAFRLQGVAVRGRLLCDGKPWRNAKVKIFDLDRNPGDADDLLDEGYSGSDGQFALDGTTREFTDIEPVLYVYHDCDDDIRPCQKRVTVQVPKKFIHHGTAEDWMDVGDLNLEKTFPGQDRSCNH</sequence>
<feature type="region of interest" description="Disordered" evidence="5">
    <location>
        <begin position="148"/>
        <end position="169"/>
    </location>
</feature>
<dbReference type="PANTHER" id="PTHR21700:SF56">
    <property type="entry name" value="TRANSTHYRETIN-LIKE FAMILY PROTEIN"/>
    <property type="match status" value="1"/>
</dbReference>
<comment type="caution">
    <text evidence="7">The sequence shown here is derived from an EMBL/GenBank/DDBJ whole genome shotgun (WGS) entry which is preliminary data.</text>
</comment>
<dbReference type="GO" id="GO:0005576">
    <property type="term" value="C:extracellular region"/>
    <property type="evidence" value="ECO:0007669"/>
    <property type="project" value="UniProtKB-SubCell"/>
</dbReference>
<evidence type="ECO:0000256" key="5">
    <source>
        <dbReference type="SAM" id="MobiDB-lite"/>
    </source>
</evidence>
<organism evidence="7 8">
    <name type="scientific">Caenorhabditis auriculariae</name>
    <dbReference type="NCBI Taxonomy" id="2777116"/>
    <lineage>
        <taxon>Eukaryota</taxon>
        <taxon>Metazoa</taxon>
        <taxon>Ecdysozoa</taxon>
        <taxon>Nematoda</taxon>
        <taxon>Chromadorea</taxon>
        <taxon>Rhabditida</taxon>
        <taxon>Rhabditina</taxon>
        <taxon>Rhabditomorpha</taxon>
        <taxon>Rhabditoidea</taxon>
        <taxon>Rhabditidae</taxon>
        <taxon>Peloderinae</taxon>
        <taxon>Caenorhabditis</taxon>
    </lineage>
</organism>
<dbReference type="AlphaFoldDB" id="A0A8S1HAS4"/>
<dbReference type="Gene3D" id="2.60.40.3330">
    <property type="match status" value="2"/>
</dbReference>
<dbReference type="Pfam" id="PF01060">
    <property type="entry name" value="TTR-52"/>
    <property type="match status" value="2"/>
</dbReference>
<dbReference type="GO" id="GO:0009986">
    <property type="term" value="C:cell surface"/>
    <property type="evidence" value="ECO:0007669"/>
    <property type="project" value="InterPro"/>
</dbReference>
<dbReference type="PANTHER" id="PTHR21700">
    <property type="entry name" value="TRANSTHYRETIN-LIKE FAMILY PROTEIN-RELATED"/>
    <property type="match status" value="1"/>
</dbReference>
<evidence type="ECO:0000256" key="1">
    <source>
        <dbReference type="ARBA" id="ARBA00004613"/>
    </source>
</evidence>
<evidence type="ECO:0000313" key="8">
    <source>
        <dbReference type="Proteomes" id="UP000835052"/>
    </source>
</evidence>